<dbReference type="Proteomes" id="UP001295423">
    <property type="component" value="Unassembled WGS sequence"/>
</dbReference>
<organism evidence="1 2">
    <name type="scientific">Cylindrotheca closterium</name>
    <dbReference type="NCBI Taxonomy" id="2856"/>
    <lineage>
        <taxon>Eukaryota</taxon>
        <taxon>Sar</taxon>
        <taxon>Stramenopiles</taxon>
        <taxon>Ochrophyta</taxon>
        <taxon>Bacillariophyta</taxon>
        <taxon>Bacillariophyceae</taxon>
        <taxon>Bacillariophycidae</taxon>
        <taxon>Bacillariales</taxon>
        <taxon>Bacillariaceae</taxon>
        <taxon>Cylindrotheca</taxon>
    </lineage>
</organism>
<reference evidence="1" key="1">
    <citation type="submission" date="2023-08" db="EMBL/GenBank/DDBJ databases">
        <authorList>
            <person name="Audoor S."/>
            <person name="Bilcke G."/>
        </authorList>
    </citation>
    <scope>NUCLEOTIDE SEQUENCE</scope>
</reference>
<dbReference type="EMBL" id="CAKOGP040001814">
    <property type="protein sequence ID" value="CAJ1953019.1"/>
    <property type="molecule type" value="Genomic_DNA"/>
</dbReference>
<comment type="caution">
    <text evidence="1">The sequence shown here is derived from an EMBL/GenBank/DDBJ whole genome shotgun (WGS) entry which is preliminary data.</text>
</comment>
<evidence type="ECO:0000313" key="1">
    <source>
        <dbReference type="EMBL" id="CAJ1953019.1"/>
    </source>
</evidence>
<protein>
    <submittedName>
        <fullName evidence="1">Uncharacterized protein</fullName>
    </submittedName>
</protein>
<accession>A0AAD2FTI9</accession>
<dbReference type="AlphaFoldDB" id="A0AAD2FTI9"/>
<proteinExistence type="predicted"/>
<gene>
    <name evidence="1" type="ORF">CYCCA115_LOCUS13832</name>
</gene>
<sequence>MANSKHQRSIQFDPNVTGVGTISLDDYTPREIAATWYDEEAMDSITRRCVRILKRMETNDLKQGDKKYCTRGLEGHTTLGSINKRRSRSAAVAAVLEEQARQRDESAEIDAQAIADAYTRTTSSCQMWARVMGNRDQVAAEAFLYQADDDDCKGAVTRSAATPTSRTKSRKELNLASPHQIGLISDTSIVGEHVPQPTVRAAAA</sequence>
<name>A0AAD2FTI9_9STRA</name>
<evidence type="ECO:0000313" key="2">
    <source>
        <dbReference type="Proteomes" id="UP001295423"/>
    </source>
</evidence>
<keyword evidence="2" id="KW-1185">Reference proteome</keyword>